<dbReference type="SUPFAM" id="SSF53927">
    <property type="entry name" value="Cytidine deaminase-like"/>
    <property type="match status" value="1"/>
</dbReference>
<evidence type="ECO:0000256" key="7">
    <source>
        <dbReference type="ARBA" id="ARBA00023002"/>
    </source>
</evidence>
<dbReference type="PANTHER" id="PTHR38011">
    <property type="entry name" value="DIHYDROFOLATE REDUCTASE FAMILY PROTEIN (AFU_ORTHOLOGUE AFUA_8G06820)"/>
    <property type="match status" value="1"/>
</dbReference>
<comment type="pathway">
    <text evidence="2">Cofactor biosynthesis; riboflavin biosynthesis; 5-amino-6-(D-ribitylamino)uracil from GTP: step 3/4.</text>
</comment>
<dbReference type="InterPro" id="IPR004794">
    <property type="entry name" value="Eubact_RibD"/>
</dbReference>
<dbReference type="PANTHER" id="PTHR38011:SF7">
    <property type="entry name" value="2,5-DIAMINO-6-RIBOSYLAMINO-4(3H)-PYRIMIDINONE 5'-PHOSPHATE REDUCTASE"/>
    <property type="match status" value="1"/>
</dbReference>
<comment type="caution">
    <text evidence="10">The sequence shown here is derived from an EMBL/GenBank/DDBJ whole genome shotgun (WGS) entry which is preliminary data.</text>
</comment>
<comment type="pathway">
    <text evidence="1">Cofactor biosynthesis; riboflavin biosynthesis; 5-amino-6-(D-ribitylamino)uracil from GTP: step 2/4.</text>
</comment>
<dbReference type="PROSITE" id="PS00903">
    <property type="entry name" value="CYT_DCMP_DEAMINASES_1"/>
    <property type="match status" value="1"/>
</dbReference>
<organism evidence="10">
    <name type="scientific">freshwater metagenome</name>
    <dbReference type="NCBI Taxonomy" id="449393"/>
    <lineage>
        <taxon>unclassified sequences</taxon>
        <taxon>metagenomes</taxon>
        <taxon>ecological metagenomes</taxon>
    </lineage>
</organism>
<keyword evidence="7" id="KW-0560">Oxidoreductase</keyword>
<dbReference type="InterPro" id="IPR050765">
    <property type="entry name" value="Riboflavin_Biosynth_HTPR"/>
</dbReference>
<feature type="domain" description="CMP/dCMP-type deaminase" evidence="9">
    <location>
        <begin position="1"/>
        <end position="123"/>
    </location>
</feature>
<evidence type="ECO:0000256" key="4">
    <source>
        <dbReference type="ARBA" id="ARBA00022723"/>
    </source>
</evidence>
<evidence type="ECO:0000256" key="8">
    <source>
        <dbReference type="ARBA" id="ARBA00023268"/>
    </source>
</evidence>
<evidence type="ECO:0000256" key="1">
    <source>
        <dbReference type="ARBA" id="ARBA00004882"/>
    </source>
</evidence>
<dbReference type="SUPFAM" id="SSF53597">
    <property type="entry name" value="Dihydrofolate reductase-like"/>
    <property type="match status" value="1"/>
</dbReference>
<keyword evidence="6" id="KW-0521">NADP</keyword>
<dbReference type="AlphaFoldDB" id="A0A094QAQ4"/>
<protein>
    <recommendedName>
        <fullName evidence="9">CMP/dCMP-type deaminase domain-containing protein</fullName>
    </recommendedName>
</protein>
<dbReference type="NCBIfam" id="TIGR00326">
    <property type="entry name" value="eubact_ribD"/>
    <property type="match status" value="1"/>
</dbReference>
<evidence type="ECO:0000259" key="9">
    <source>
        <dbReference type="PROSITE" id="PS51747"/>
    </source>
</evidence>
<dbReference type="PIRSF" id="PIRSF006769">
    <property type="entry name" value="RibD"/>
    <property type="match status" value="1"/>
</dbReference>
<evidence type="ECO:0000313" key="10">
    <source>
        <dbReference type="EMBL" id="KGA19219.1"/>
    </source>
</evidence>
<keyword evidence="8" id="KW-0511">Multifunctional enzyme</keyword>
<dbReference type="GO" id="GO:0008835">
    <property type="term" value="F:diaminohydroxyphosphoribosylaminopyrimidine deaminase activity"/>
    <property type="evidence" value="ECO:0007669"/>
    <property type="project" value="InterPro"/>
</dbReference>
<dbReference type="InterPro" id="IPR002734">
    <property type="entry name" value="RibDG_C"/>
</dbReference>
<dbReference type="InterPro" id="IPR002125">
    <property type="entry name" value="CMP_dCMP_dom"/>
</dbReference>
<evidence type="ECO:0000256" key="2">
    <source>
        <dbReference type="ARBA" id="ARBA00004910"/>
    </source>
</evidence>
<dbReference type="Pfam" id="PF01872">
    <property type="entry name" value="RibD_C"/>
    <property type="match status" value="1"/>
</dbReference>
<dbReference type="Gene3D" id="3.40.430.10">
    <property type="entry name" value="Dihydrofolate Reductase, subunit A"/>
    <property type="match status" value="1"/>
</dbReference>
<keyword evidence="5" id="KW-0862">Zinc</keyword>
<evidence type="ECO:0000256" key="6">
    <source>
        <dbReference type="ARBA" id="ARBA00022857"/>
    </source>
</evidence>
<dbReference type="Pfam" id="PF00383">
    <property type="entry name" value="dCMP_cyt_deam_1"/>
    <property type="match status" value="1"/>
</dbReference>
<accession>A0A094QAQ4</accession>
<name>A0A094QAQ4_9ZZZZ</name>
<keyword evidence="4" id="KW-0479">Metal-binding</keyword>
<gene>
    <name evidence="10" type="ORF">GM51_6900</name>
</gene>
<dbReference type="EMBL" id="JNSL01000033">
    <property type="protein sequence ID" value="KGA19219.1"/>
    <property type="molecule type" value="Genomic_DNA"/>
</dbReference>
<evidence type="ECO:0000256" key="3">
    <source>
        <dbReference type="ARBA" id="ARBA00022619"/>
    </source>
</evidence>
<dbReference type="GO" id="GO:0008270">
    <property type="term" value="F:zinc ion binding"/>
    <property type="evidence" value="ECO:0007669"/>
    <property type="project" value="InterPro"/>
</dbReference>
<dbReference type="Gene3D" id="3.40.140.10">
    <property type="entry name" value="Cytidine Deaminase, domain 2"/>
    <property type="match status" value="1"/>
</dbReference>
<dbReference type="InterPro" id="IPR016193">
    <property type="entry name" value="Cytidine_deaminase-like"/>
</dbReference>
<dbReference type="InterPro" id="IPR016192">
    <property type="entry name" value="APOBEC/CMP_deaminase_Zn-bd"/>
</dbReference>
<sequence>MSSDTFMSRAIELAGKVDLSRDVNPRVGAVIVDADGNIVGEGWHEGSGTAHAEVMAIAQAGSKSVGANLYCTLEPCNAQGKTGPCAQTVIAAGITKVVIAQTDPHQAMSGGVKTLQDAGIEVEVGSLQEQATALNASWNFAQQNNRPWVIWKTATTLDGFVAADDGTSKWITGEPARERVQEIRASVGAILTGTGTVLADDPLLTVRALSADKQPLRVIVGDRDLPADSQILASENPAIRMAGDLSKVITELWQSHGVHSVLVEAGSHVSQSLWSANLVDEVYWFQAPVILGSGKPAIGNFGVNTLANASRFPEYQVDRVGLDLLVHFTTR</sequence>
<proteinExistence type="predicted"/>
<dbReference type="GO" id="GO:0008703">
    <property type="term" value="F:5-amino-6-(5-phosphoribosylamino)uracil reductase activity"/>
    <property type="evidence" value="ECO:0007669"/>
    <property type="project" value="InterPro"/>
</dbReference>
<dbReference type="GO" id="GO:0009231">
    <property type="term" value="P:riboflavin biosynthetic process"/>
    <property type="evidence" value="ECO:0007669"/>
    <property type="project" value="UniProtKB-UniPathway"/>
</dbReference>
<dbReference type="CDD" id="cd01284">
    <property type="entry name" value="Riboflavin_deaminase-reductase"/>
    <property type="match status" value="1"/>
</dbReference>
<dbReference type="UniPathway" id="UPA00275">
    <property type="reaction ID" value="UER00401"/>
</dbReference>
<keyword evidence="3" id="KW-0686">Riboflavin biosynthesis</keyword>
<dbReference type="InterPro" id="IPR024072">
    <property type="entry name" value="DHFR-like_dom_sf"/>
</dbReference>
<evidence type="ECO:0000256" key="5">
    <source>
        <dbReference type="ARBA" id="ARBA00022833"/>
    </source>
</evidence>
<dbReference type="PROSITE" id="PS51747">
    <property type="entry name" value="CYT_DCMP_DEAMINASES_2"/>
    <property type="match status" value="1"/>
</dbReference>
<reference evidence="10" key="1">
    <citation type="submission" date="2014-06" db="EMBL/GenBank/DDBJ databases">
        <title>Key roles for freshwater Actinobacteria revealed by deep metagenomic sequencing.</title>
        <authorList>
            <person name="Ghai R."/>
            <person name="Mizuno C.M."/>
            <person name="Picazo A."/>
            <person name="Camacho A."/>
            <person name="Rodriguez-Valera F."/>
        </authorList>
    </citation>
    <scope>NUCLEOTIDE SEQUENCE</scope>
</reference>